<protein>
    <submittedName>
        <fullName evidence="2">Uncharacterized protein</fullName>
    </submittedName>
</protein>
<feature type="region of interest" description="Disordered" evidence="1">
    <location>
        <begin position="26"/>
        <end position="58"/>
    </location>
</feature>
<keyword evidence="3" id="KW-1185">Reference proteome</keyword>
<dbReference type="AlphaFoldDB" id="A0A9P0YMU0"/>
<reference evidence="2" key="1">
    <citation type="submission" date="2022-07" db="EMBL/GenBank/DDBJ databases">
        <authorList>
            <person name="Macas J."/>
            <person name="Novak P."/>
            <person name="Neumann P."/>
        </authorList>
    </citation>
    <scope>NUCLEOTIDE SEQUENCE</scope>
</reference>
<accession>A0A9P0YMU0</accession>
<gene>
    <name evidence="2" type="ORF">CEURO_LOCUS3046</name>
</gene>
<evidence type="ECO:0000313" key="2">
    <source>
        <dbReference type="EMBL" id="CAH9069032.1"/>
    </source>
</evidence>
<dbReference type="OrthoDB" id="1933480at2759"/>
<comment type="caution">
    <text evidence="2">The sequence shown here is derived from an EMBL/GenBank/DDBJ whole genome shotgun (WGS) entry which is preliminary data.</text>
</comment>
<evidence type="ECO:0000256" key="1">
    <source>
        <dbReference type="SAM" id="MobiDB-lite"/>
    </source>
</evidence>
<organism evidence="2 3">
    <name type="scientific">Cuscuta europaea</name>
    <name type="common">European dodder</name>
    <dbReference type="NCBI Taxonomy" id="41803"/>
    <lineage>
        <taxon>Eukaryota</taxon>
        <taxon>Viridiplantae</taxon>
        <taxon>Streptophyta</taxon>
        <taxon>Embryophyta</taxon>
        <taxon>Tracheophyta</taxon>
        <taxon>Spermatophyta</taxon>
        <taxon>Magnoliopsida</taxon>
        <taxon>eudicotyledons</taxon>
        <taxon>Gunneridae</taxon>
        <taxon>Pentapetalae</taxon>
        <taxon>asterids</taxon>
        <taxon>lamiids</taxon>
        <taxon>Solanales</taxon>
        <taxon>Convolvulaceae</taxon>
        <taxon>Cuscuteae</taxon>
        <taxon>Cuscuta</taxon>
        <taxon>Cuscuta subgen. Cuscuta</taxon>
    </lineage>
</organism>
<dbReference type="Proteomes" id="UP001152484">
    <property type="component" value="Unassembled WGS sequence"/>
</dbReference>
<name>A0A9P0YMU0_CUSEU</name>
<sequence length="86" mass="9594">MREAARLWFSVEKLKPTHQFKGRWVGTITPRKQGNDDGEAGEGQIGKGNHDPIIAFSRPPPIPPFMGPLVALSLLPSWFKRDGNED</sequence>
<proteinExistence type="predicted"/>
<dbReference type="EMBL" id="CAMAPE010000005">
    <property type="protein sequence ID" value="CAH9069032.1"/>
    <property type="molecule type" value="Genomic_DNA"/>
</dbReference>
<evidence type="ECO:0000313" key="3">
    <source>
        <dbReference type="Proteomes" id="UP001152484"/>
    </source>
</evidence>